<reference evidence="1" key="1">
    <citation type="submission" date="2021-01" db="EMBL/GenBank/DDBJ databases">
        <title>Whole genome shotgun sequence of Planosporangium flavigriseum NBRC 105377.</title>
        <authorList>
            <person name="Komaki H."/>
            <person name="Tamura T."/>
        </authorList>
    </citation>
    <scope>NUCLEOTIDE SEQUENCE</scope>
    <source>
        <strain evidence="1">NBRC 105377</strain>
    </source>
</reference>
<dbReference type="Proteomes" id="UP000653674">
    <property type="component" value="Unassembled WGS sequence"/>
</dbReference>
<gene>
    <name evidence="1" type="ORF">Pfl04_50980</name>
</gene>
<evidence type="ECO:0000313" key="2">
    <source>
        <dbReference type="Proteomes" id="UP000653674"/>
    </source>
</evidence>
<protein>
    <submittedName>
        <fullName evidence="1">Uncharacterized protein</fullName>
    </submittedName>
</protein>
<keyword evidence="2" id="KW-1185">Reference proteome</keyword>
<sequence>MVDAEGAQAVEHRAGALAHHVAEHHVARRPATRVWHHDEVGDGGIVRE</sequence>
<proteinExistence type="predicted"/>
<accession>A0A8J3LSA9</accession>
<dbReference type="AlphaFoldDB" id="A0A8J3LSA9"/>
<comment type="caution">
    <text evidence="1">The sequence shown here is derived from an EMBL/GenBank/DDBJ whole genome shotgun (WGS) entry which is preliminary data.</text>
</comment>
<dbReference type="EMBL" id="BONU01000071">
    <property type="protein sequence ID" value="GIG76694.1"/>
    <property type="molecule type" value="Genomic_DNA"/>
</dbReference>
<name>A0A8J3LSA9_9ACTN</name>
<organism evidence="1 2">
    <name type="scientific">Planosporangium flavigriseum</name>
    <dbReference type="NCBI Taxonomy" id="373681"/>
    <lineage>
        <taxon>Bacteria</taxon>
        <taxon>Bacillati</taxon>
        <taxon>Actinomycetota</taxon>
        <taxon>Actinomycetes</taxon>
        <taxon>Micromonosporales</taxon>
        <taxon>Micromonosporaceae</taxon>
        <taxon>Planosporangium</taxon>
    </lineage>
</organism>
<evidence type="ECO:0000313" key="1">
    <source>
        <dbReference type="EMBL" id="GIG76694.1"/>
    </source>
</evidence>